<sequence>MIEIDKQQQNNYTLQKLKEEFSNIEELGFGTYSTVYQAIHISSNLPVCLKVFEPSLPQHLTSNAFKTHNFVDESLELVENEVSIMKKLDHPFIAKYYGTIFIPAKLKENPLASTPILGNYIPLNKNDVAYKKNINSQIENVINQLESKEGKSTFDKSRINIRVNKNTDTSSDNTSKNGTYVIVMELVRGITLLDFINRFGKIDEQEACRIFAQIVDAFYYLQDSSINVVHRDVKLENIMLDENNNVRVIDFGFSKSLDDETHLLKTQCGSIPYASPELLQNSLYTKAVDVWSLGVLLFAMVNGCLPFEDTNMLNLANKIIYMTPKYADDNSQLCVDLISKMLEKNPNNRISLKKVKEHGWIKNNDDVVYDDEFIKRFQTKRHVEATSDKELKPSQSNCLMQPGQLSSQKLNPNFQNKTQSAGNIDLINDIDIEIGKVYLNSSTYVYDSLVLHETSKALQKTTQQIIDELNFYDMNDMKNDIHQMISLYKSDQNFKCACKTKMINRILENKGKSKKINILITLRMKNKQIQVLSNQEVGIKLPFLGSSPVKKKEMNAAFRVRKIGKQSNIVNMVSNSPNQAIKLTPKKKPINIFGKFKVKS</sequence>
<feature type="domain" description="Protein kinase" evidence="3">
    <location>
        <begin position="21"/>
        <end position="361"/>
    </location>
</feature>
<dbReference type="PANTHER" id="PTHR24346:SF30">
    <property type="entry name" value="MATERNAL EMBRYONIC LEUCINE ZIPPER KINASE"/>
    <property type="match status" value="1"/>
</dbReference>
<evidence type="ECO:0000256" key="2">
    <source>
        <dbReference type="ARBA" id="ARBA00022840"/>
    </source>
</evidence>
<evidence type="ECO:0000259" key="3">
    <source>
        <dbReference type="PROSITE" id="PS50011"/>
    </source>
</evidence>
<keyword evidence="5" id="KW-1185">Reference proteome</keyword>
<keyword evidence="1" id="KW-0547">Nucleotide-binding</keyword>
<evidence type="ECO:0000313" key="4">
    <source>
        <dbReference type="EMBL" id="KAK8893621.1"/>
    </source>
</evidence>
<evidence type="ECO:0000313" key="5">
    <source>
        <dbReference type="Proteomes" id="UP001470230"/>
    </source>
</evidence>
<dbReference type="Pfam" id="PF00069">
    <property type="entry name" value="Pkinase"/>
    <property type="match status" value="1"/>
</dbReference>
<dbReference type="PROSITE" id="PS00108">
    <property type="entry name" value="PROTEIN_KINASE_ST"/>
    <property type="match status" value="1"/>
</dbReference>
<dbReference type="SMART" id="SM00220">
    <property type="entry name" value="S_TKc"/>
    <property type="match status" value="1"/>
</dbReference>
<dbReference type="InterPro" id="IPR008271">
    <property type="entry name" value="Ser/Thr_kinase_AS"/>
</dbReference>
<dbReference type="PANTHER" id="PTHR24346">
    <property type="entry name" value="MAP/MICROTUBULE AFFINITY-REGULATING KINASE"/>
    <property type="match status" value="1"/>
</dbReference>
<reference evidence="4 5" key="1">
    <citation type="submission" date="2024-04" db="EMBL/GenBank/DDBJ databases">
        <title>Tritrichomonas musculus Genome.</title>
        <authorList>
            <person name="Alves-Ferreira E."/>
            <person name="Grigg M."/>
            <person name="Lorenzi H."/>
            <person name="Galac M."/>
        </authorList>
    </citation>
    <scope>NUCLEOTIDE SEQUENCE [LARGE SCALE GENOMIC DNA]</scope>
    <source>
        <strain evidence="4 5">EAF2021</strain>
    </source>
</reference>
<comment type="caution">
    <text evidence="4">The sequence shown here is derived from an EMBL/GenBank/DDBJ whole genome shotgun (WGS) entry which is preliminary data.</text>
</comment>
<protein>
    <recommendedName>
        <fullName evidence="3">Protein kinase domain-containing protein</fullName>
    </recommendedName>
</protein>
<dbReference type="InterPro" id="IPR011009">
    <property type="entry name" value="Kinase-like_dom_sf"/>
</dbReference>
<evidence type="ECO:0000256" key="1">
    <source>
        <dbReference type="ARBA" id="ARBA00022741"/>
    </source>
</evidence>
<proteinExistence type="predicted"/>
<dbReference type="SUPFAM" id="SSF56112">
    <property type="entry name" value="Protein kinase-like (PK-like)"/>
    <property type="match status" value="1"/>
</dbReference>
<dbReference type="Proteomes" id="UP001470230">
    <property type="component" value="Unassembled WGS sequence"/>
</dbReference>
<accession>A0ABR2KRG6</accession>
<dbReference type="InterPro" id="IPR000719">
    <property type="entry name" value="Prot_kinase_dom"/>
</dbReference>
<gene>
    <name evidence="4" type="ORF">M9Y10_022046</name>
</gene>
<dbReference type="EMBL" id="JAPFFF010000003">
    <property type="protein sequence ID" value="KAK8893621.1"/>
    <property type="molecule type" value="Genomic_DNA"/>
</dbReference>
<name>A0ABR2KRG6_9EUKA</name>
<keyword evidence="2" id="KW-0067">ATP-binding</keyword>
<organism evidence="4 5">
    <name type="scientific">Tritrichomonas musculus</name>
    <dbReference type="NCBI Taxonomy" id="1915356"/>
    <lineage>
        <taxon>Eukaryota</taxon>
        <taxon>Metamonada</taxon>
        <taxon>Parabasalia</taxon>
        <taxon>Tritrichomonadida</taxon>
        <taxon>Tritrichomonadidae</taxon>
        <taxon>Tritrichomonas</taxon>
    </lineage>
</organism>
<dbReference type="Gene3D" id="3.30.200.20">
    <property type="entry name" value="Phosphorylase Kinase, domain 1"/>
    <property type="match status" value="1"/>
</dbReference>
<dbReference type="PROSITE" id="PS50011">
    <property type="entry name" value="PROTEIN_KINASE_DOM"/>
    <property type="match status" value="1"/>
</dbReference>
<dbReference type="Gene3D" id="1.10.510.10">
    <property type="entry name" value="Transferase(Phosphotransferase) domain 1"/>
    <property type="match status" value="1"/>
</dbReference>